<feature type="transmembrane region" description="Helical" evidence="1">
    <location>
        <begin position="104"/>
        <end position="123"/>
    </location>
</feature>
<organism evidence="2 3">
    <name type="scientific">Microlunatus sagamiharensis</name>
    <dbReference type="NCBI Taxonomy" id="546874"/>
    <lineage>
        <taxon>Bacteria</taxon>
        <taxon>Bacillati</taxon>
        <taxon>Actinomycetota</taxon>
        <taxon>Actinomycetes</taxon>
        <taxon>Propionibacteriales</taxon>
        <taxon>Propionibacteriaceae</taxon>
        <taxon>Microlunatus</taxon>
    </lineage>
</organism>
<reference evidence="3" key="1">
    <citation type="submission" date="2016-10" db="EMBL/GenBank/DDBJ databases">
        <authorList>
            <person name="Varghese N."/>
            <person name="Submissions S."/>
        </authorList>
    </citation>
    <scope>NUCLEOTIDE SEQUENCE [LARGE SCALE GENOMIC DNA]</scope>
    <source>
        <strain evidence="3">DSM 21743</strain>
    </source>
</reference>
<feature type="transmembrane region" description="Helical" evidence="1">
    <location>
        <begin position="74"/>
        <end position="92"/>
    </location>
</feature>
<feature type="transmembrane region" description="Helical" evidence="1">
    <location>
        <begin position="12"/>
        <end position="33"/>
    </location>
</feature>
<dbReference type="RefSeq" id="WP_091073857.1">
    <property type="nucleotide sequence ID" value="NZ_LT629799.1"/>
</dbReference>
<name>A0A1H2M5V2_9ACTN</name>
<dbReference type="PANTHER" id="PTHR35283:SF3">
    <property type="entry name" value="T12C22.21 PROTEIN"/>
    <property type="match status" value="1"/>
</dbReference>
<dbReference type="STRING" id="546874.SAMN04488544_1448"/>
<dbReference type="PANTHER" id="PTHR35283">
    <property type="entry name" value="T12C22.21 PROTEIN"/>
    <property type="match status" value="1"/>
</dbReference>
<evidence type="ECO:0008006" key="4">
    <source>
        <dbReference type="Google" id="ProtNLM"/>
    </source>
</evidence>
<protein>
    <recommendedName>
        <fullName evidence="4">DUF3054 domain-containing protein</fullName>
    </recommendedName>
</protein>
<keyword evidence="1" id="KW-0472">Membrane</keyword>
<dbReference type="InterPro" id="IPR021414">
    <property type="entry name" value="DUF3054"/>
</dbReference>
<accession>A0A1H2M5V2</accession>
<sequence>MTDRPAASPVGRAATVALVDLVLVVVFAAIGRASHDEGLGVAGVAQTAGPFVVGWLVGWVLVALVPASRARPRGLPAGALVWVTTVVVGMLVRHATGGGVQTSFVVVTTVVLAVFLLGWRGVARLVTRARGRRGDRVAAGA</sequence>
<dbReference type="Proteomes" id="UP000198825">
    <property type="component" value="Chromosome I"/>
</dbReference>
<proteinExistence type="predicted"/>
<keyword evidence="1" id="KW-1133">Transmembrane helix</keyword>
<dbReference type="EMBL" id="LT629799">
    <property type="protein sequence ID" value="SDU88549.1"/>
    <property type="molecule type" value="Genomic_DNA"/>
</dbReference>
<feature type="transmembrane region" description="Helical" evidence="1">
    <location>
        <begin position="39"/>
        <end position="62"/>
    </location>
</feature>
<keyword evidence="1" id="KW-0812">Transmembrane</keyword>
<evidence type="ECO:0000313" key="3">
    <source>
        <dbReference type="Proteomes" id="UP000198825"/>
    </source>
</evidence>
<dbReference type="AlphaFoldDB" id="A0A1H2M5V2"/>
<evidence type="ECO:0000313" key="2">
    <source>
        <dbReference type="EMBL" id="SDU88549.1"/>
    </source>
</evidence>
<evidence type="ECO:0000256" key="1">
    <source>
        <dbReference type="SAM" id="Phobius"/>
    </source>
</evidence>
<gene>
    <name evidence="2" type="ORF">SAMN04488544_1448</name>
</gene>
<keyword evidence="3" id="KW-1185">Reference proteome</keyword>
<dbReference type="Pfam" id="PF11255">
    <property type="entry name" value="DUF3054"/>
    <property type="match status" value="1"/>
</dbReference>